<dbReference type="OrthoDB" id="408954at2759"/>
<reference evidence="3 4" key="1">
    <citation type="journal article" date="2018" name="Mol. Plant">
        <title>The genome of Artemisia annua provides insight into the evolution of Asteraceae family and artemisinin biosynthesis.</title>
        <authorList>
            <person name="Shen Q."/>
            <person name="Zhang L."/>
            <person name="Liao Z."/>
            <person name="Wang S."/>
            <person name="Yan T."/>
            <person name="Shi P."/>
            <person name="Liu M."/>
            <person name="Fu X."/>
            <person name="Pan Q."/>
            <person name="Wang Y."/>
            <person name="Lv Z."/>
            <person name="Lu X."/>
            <person name="Zhang F."/>
            <person name="Jiang W."/>
            <person name="Ma Y."/>
            <person name="Chen M."/>
            <person name="Hao X."/>
            <person name="Li L."/>
            <person name="Tang Y."/>
            <person name="Lv G."/>
            <person name="Zhou Y."/>
            <person name="Sun X."/>
            <person name="Brodelius P.E."/>
            <person name="Rose J.K.C."/>
            <person name="Tang K."/>
        </authorList>
    </citation>
    <scope>NUCLEOTIDE SEQUENCE [LARGE SCALE GENOMIC DNA]</scope>
    <source>
        <strain evidence="4">cv. Huhao1</strain>
        <tissue evidence="3">Leaf</tissue>
    </source>
</reference>
<feature type="domain" description="Very-long-chain aldehyde decarbonylase CER1-like C-terminal" evidence="2">
    <location>
        <begin position="88"/>
        <end position="275"/>
    </location>
</feature>
<proteinExistence type="predicted"/>
<evidence type="ECO:0000259" key="2">
    <source>
        <dbReference type="Pfam" id="PF12076"/>
    </source>
</evidence>
<dbReference type="EMBL" id="PKPP01002587">
    <property type="protein sequence ID" value="PWA74311.1"/>
    <property type="molecule type" value="Genomic_DNA"/>
</dbReference>
<evidence type="ECO:0000313" key="4">
    <source>
        <dbReference type="Proteomes" id="UP000245207"/>
    </source>
</evidence>
<dbReference type="Pfam" id="PF12076">
    <property type="entry name" value="CER1-like_C"/>
    <property type="match status" value="1"/>
</dbReference>
<gene>
    <name evidence="3" type="ORF">CTI12_AA254070</name>
</gene>
<dbReference type="SUPFAM" id="SSF51735">
    <property type="entry name" value="NAD(P)-binding Rossmann-fold domains"/>
    <property type="match status" value="1"/>
</dbReference>
<organism evidence="3 4">
    <name type="scientific">Artemisia annua</name>
    <name type="common">Sweet wormwood</name>
    <dbReference type="NCBI Taxonomy" id="35608"/>
    <lineage>
        <taxon>Eukaryota</taxon>
        <taxon>Viridiplantae</taxon>
        <taxon>Streptophyta</taxon>
        <taxon>Embryophyta</taxon>
        <taxon>Tracheophyta</taxon>
        <taxon>Spermatophyta</taxon>
        <taxon>Magnoliopsida</taxon>
        <taxon>eudicotyledons</taxon>
        <taxon>Gunneridae</taxon>
        <taxon>Pentapetalae</taxon>
        <taxon>asterids</taxon>
        <taxon>campanulids</taxon>
        <taxon>Asterales</taxon>
        <taxon>Asteraceae</taxon>
        <taxon>Asteroideae</taxon>
        <taxon>Anthemideae</taxon>
        <taxon>Artemisiinae</taxon>
        <taxon>Artemisia</taxon>
    </lineage>
</organism>
<comment type="subcellular location">
    <subcellularLocation>
        <location evidence="1">Membrane</location>
        <topology evidence="1">Multi-pass membrane protein</topology>
    </subcellularLocation>
</comment>
<evidence type="ECO:0000256" key="1">
    <source>
        <dbReference type="ARBA" id="ARBA00004141"/>
    </source>
</evidence>
<dbReference type="InterPro" id="IPR021940">
    <property type="entry name" value="CER1-like_C"/>
</dbReference>
<protein>
    <submittedName>
        <fullName evidence="3">Fatty acid hydroxylase, NAD(P)-binding domain, Uncharacterized domain Wax2</fullName>
    </submittedName>
</protein>
<evidence type="ECO:0000313" key="3">
    <source>
        <dbReference type="EMBL" id="PWA74311.1"/>
    </source>
</evidence>
<dbReference type="Gene3D" id="3.40.50.720">
    <property type="entry name" value="NAD(P)-binding Rossmann-like Domain"/>
    <property type="match status" value="1"/>
</dbReference>
<sequence length="276" mass="31210">MVDIANTKNEHASFSLFSFDEACREVQLFITLTRSDIMLIYSHCNEALNGGGKLFVQELPDLKVRVVHGNTLTAAVILNEIPRDVKEVFMTGATSKLGRAIALYLARRKVRVLMLTDSTERFTRIQNEASLENQNLLVQVTKCQEAKHCKVRCYSMIFVGSWVIGKKTWILGKWTTPREQRWAPPGTHFHQFVVPPVLEFRRDCTYSKLAAMKLPDDVEGLGSCEYTMERGVIHACHAGGIVHFLEGWTHHEVGAIDVDQIDPVWEAALRLGFKPV</sequence>
<dbReference type="GO" id="GO:0016020">
    <property type="term" value="C:membrane"/>
    <property type="evidence" value="ECO:0007669"/>
    <property type="project" value="UniProtKB-SubCell"/>
</dbReference>
<name>A0A2U1NLH1_ARTAN</name>
<accession>A0A2U1NLH1</accession>
<keyword evidence="4" id="KW-1185">Reference proteome</keyword>
<dbReference type="AlphaFoldDB" id="A0A2U1NLH1"/>
<dbReference type="STRING" id="35608.A0A2U1NLH1"/>
<dbReference type="Proteomes" id="UP000245207">
    <property type="component" value="Unassembled WGS sequence"/>
</dbReference>
<dbReference type="InterPro" id="IPR036291">
    <property type="entry name" value="NAD(P)-bd_dom_sf"/>
</dbReference>
<comment type="caution">
    <text evidence="3">The sequence shown here is derived from an EMBL/GenBank/DDBJ whole genome shotgun (WGS) entry which is preliminary data.</text>
</comment>